<accession>A0A914VZB7</accession>
<dbReference type="WBParaSite" id="PSAMB.scaffold2704size21716.g18810.t1">
    <property type="protein sequence ID" value="PSAMB.scaffold2704size21716.g18810.t1"/>
    <property type="gene ID" value="PSAMB.scaffold2704size21716.g18810"/>
</dbReference>
<feature type="transmembrane region" description="Helical" evidence="1">
    <location>
        <begin position="40"/>
        <end position="58"/>
    </location>
</feature>
<evidence type="ECO:0000256" key="1">
    <source>
        <dbReference type="SAM" id="Phobius"/>
    </source>
</evidence>
<dbReference type="AlphaFoldDB" id="A0A914VZB7"/>
<evidence type="ECO:0000313" key="2">
    <source>
        <dbReference type="Proteomes" id="UP000887566"/>
    </source>
</evidence>
<keyword evidence="1" id="KW-0472">Membrane</keyword>
<keyword evidence="1" id="KW-1133">Transmembrane helix</keyword>
<keyword evidence="1" id="KW-0812">Transmembrane</keyword>
<organism evidence="2 3">
    <name type="scientific">Plectus sambesii</name>
    <dbReference type="NCBI Taxonomy" id="2011161"/>
    <lineage>
        <taxon>Eukaryota</taxon>
        <taxon>Metazoa</taxon>
        <taxon>Ecdysozoa</taxon>
        <taxon>Nematoda</taxon>
        <taxon>Chromadorea</taxon>
        <taxon>Plectida</taxon>
        <taxon>Plectina</taxon>
        <taxon>Plectoidea</taxon>
        <taxon>Plectidae</taxon>
        <taxon>Plectus</taxon>
    </lineage>
</organism>
<protein>
    <submittedName>
        <fullName evidence="3">Uncharacterized protein</fullName>
    </submittedName>
</protein>
<evidence type="ECO:0000313" key="3">
    <source>
        <dbReference type="WBParaSite" id="PSAMB.scaffold2704size21716.g18810.t1"/>
    </source>
</evidence>
<name>A0A914VZB7_9BILA</name>
<proteinExistence type="predicted"/>
<sequence length="82" mass="9059">MSKGSKVAVAPAASKPHLAFTKSISYNGSQPKAANRYIRWNLLFTFIIVCALSSPAWISLIPTINRAAMELVVVFLLFFQLM</sequence>
<keyword evidence="2" id="KW-1185">Reference proteome</keyword>
<reference evidence="3" key="1">
    <citation type="submission" date="2022-11" db="UniProtKB">
        <authorList>
            <consortium name="WormBaseParasite"/>
        </authorList>
    </citation>
    <scope>IDENTIFICATION</scope>
</reference>
<dbReference type="Proteomes" id="UP000887566">
    <property type="component" value="Unplaced"/>
</dbReference>